<organism evidence="2 3">
    <name type="scientific">Caenorhabditis auriculariae</name>
    <dbReference type="NCBI Taxonomy" id="2777116"/>
    <lineage>
        <taxon>Eukaryota</taxon>
        <taxon>Metazoa</taxon>
        <taxon>Ecdysozoa</taxon>
        <taxon>Nematoda</taxon>
        <taxon>Chromadorea</taxon>
        <taxon>Rhabditida</taxon>
        <taxon>Rhabditina</taxon>
        <taxon>Rhabditomorpha</taxon>
        <taxon>Rhabditoidea</taxon>
        <taxon>Rhabditidae</taxon>
        <taxon>Peloderinae</taxon>
        <taxon>Caenorhabditis</taxon>
    </lineage>
</organism>
<accession>A0A8S1HE29</accession>
<dbReference type="GO" id="GO:0016042">
    <property type="term" value="P:lipid catabolic process"/>
    <property type="evidence" value="ECO:0007669"/>
    <property type="project" value="InterPro"/>
</dbReference>
<evidence type="ECO:0000313" key="3">
    <source>
        <dbReference type="Proteomes" id="UP000835052"/>
    </source>
</evidence>
<feature type="compositionally biased region" description="Acidic residues" evidence="1">
    <location>
        <begin position="394"/>
        <end position="414"/>
    </location>
</feature>
<feature type="compositionally biased region" description="Polar residues" evidence="1">
    <location>
        <begin position="157"/>
        <end position="184"/>
    </location>
</feature>
<dbReference type="InterPro" id="IPR029058">
    <property type="entry name" value="AB_hydrolase_fold"/>
</dbReference>
<feature type="compositionally biased region" description="Low complexity" evidence="1">
    <location>
        <begin position="84"/>
        <end position="143"/>
    </location>
</feature>
<comment type="caution">
    <text evidence="2">The sequence shown here is derived from an EMBL/GenBank/DDBJ whole genome shotgun (WGS) entry which is preliminary data.</text>
</comment>
<feature type="compositionally biased region" description="Polar residues" evidence="1">
    <location>
        <begin position="379"/>
        <end position="389"/>
    </location>
</feature>
<dbReference type="InterPro" id="IPR002918">
    <property type="entry name" value="Lipase_EstA/Esterase_EstB"/>
</dbReference>
<evidence type="ECO:0000256" key="1">
    <source>
        <dbReference type="SAM" id="MobiDB-lite"/>
    </source>
</evidence>
<name>A0A8S1HE29_9PELO</name>
<evidence type="ECO:0000313" key="2">
    <source>
        <dbReference type="EMBL" id="CAD6194004.1"/>
    </source>
</evidence>
<feature type="compositionally biased region" description="Acidic residues" evidence="1">
    <location>
        <begin position="427"/>
        <end position="518"/>
    </location>
</feature>
<feature type="region of interest" description="Disordered" evidence="1">
    <location>
        <begin position="60"/>
        <end position="222"/>
    </location>
</feature>
<feature type="compositionally biased region" description="Basic and acidic residues" evidence="1">
    <location>
        <begin position="415"/>
        <end position="426"/>
    </location>
</feature>
<dbReference type="FunFam" id="3.40.50.1820:FF:000377">
    <property type="entry name" value="LIPaSe related"/>
    <property type="match status" value="1"/>
</dbReference>
<dbReference type="EMBL" id="CAJGYM010000040">
    <property type="protein sequence ID" value="CAD6194004.1"/>
    <property type="molecule type" value="Genomic_DNA"/>
</dbReference>
<feature type="compositionally biased region" description="Polar residues" evidence="1">
    <location>
        <begin position="237"/>
        <end position="248"/>
    </location>
</feature>
<feature type="compositionally biased region" description="Polar residues" evidence="1">
    <location>
        <begin position="631"/>
        <end position="646"/>
    </location>
</feature>
<feature type="region of interest" description="Disordered" evidence="1">
    <location>
        <begin position="237"/>
        <end position="650"/>
    </location>
</feature>
<sequence length="957" mass="102451">MEELKKTNDELNKKISALEKTSNDLEMNQIRMNMLETRMAKLNNQLVEVTAERDNAKQSIERLEKELAQARARPVSTVSSEIHTTSAAPTASVSTSAASSAAKTLSAATSSSAASKFGQPSSAASSNSQSQQVSQVHNSSSAVPIFTDDRARVPTMPTDSVSQSLSDELLFNSQKPPLLTSTPSIPADIDQQAVGESVPELSHQQPAPPDVLSPATSLPVPGAFASSARVPAASLFSGFSHTPTQSEGVPTLPPKPTIAPPAEKPKISFASSSSLIQPGQSLFGRSAPTPEPMTTSSSSTDAVLLPEESVVEAGQSSQVSGSVDKTQHIQPLSGPSDSAGESRDSTTGPNVSSSEARRKRTATESSAGGAKRLRGSPSEDVTSSENRPIQQVDEIPELDDEVLEIEQEVSDEDRNEILRRQLHGEVVDLENEDDEEGDNGEMLDDDGQMTGEEENEEPEDDESFGGDEEYEEPDDDDDIIDETDQPRDEEEDDIVVLNDSDDNDDVDSIEDVGEEEADDLRGNDDEVLGGEDSQPSLDDQDREAASAMEEAEDEGRASVEDQLAPTDGSVAVPLQPDVPNPNLRIPQFFETDGDREDQCSSSNETAEASGSSEPAQRGRQVARRSRGRQLQIYQPPNRSVAPQSPARSRGLQKSLFGTSRPVLHASHRGNGIVLMARMVSLVLLPPLVFSVVLGDFSVSFNAFLVANYGQAIDDQLARRDLGTAGSYGGGEHTGVNRTERQAVVLVHGITNTAGTFANHRQHLLNIGWTDDTVFATTYGDGGKTVAPLVDVKCQYIKQVRYMIQVVAAFTHRKVDVIAYSLGSPIARKALLGGKCVDSGEDLGSSLTGLIDTFVSVAGANRGSFLCVLPFPGACNLINGLSCSSAFIRDINKQQRYEGKYIYSIYSKDDDKVGYRNACGQLTSSIDGADAEFERPGNHDGVIGRTAQLSALGLLRRS</sequence>
<dbReference type="AlphaFoldDB" id="A0A8S1HE29"/>
<dbReference type="Pfam" id="PF01674">
    <property type="entry name" value="Lipase_2"/>
    <property type="match status" value="1"/>
</dbReference>
<dbReference type="PANTHER" id="PTHR32015">
    <property type="entry name" value="FASTING INDUCED LIPASE"/>
    <property type="match status" value="1"/>
</dbReference>
<feature type="compositionally biased region" description="Polar residues" evidence="1">
    <location>
        <begin position="345"/>
        <end position="354"/>
    </location>
</feature>
<dbReference type="GO" id="GO:0016298">
    <property type="term" value="F:lipase activity"/>
    <property type="evidence" value="ECO:0007669"/>
    <property type="project" value="TreeGrafter"/>
</dbReference>
<feature type="compositionally biased region" description="Polar residues" evidence="1">
    <location>
        <begin position="314"/>
        <end position="336"/>
    </location>
</feature>
<dbReference type="Proteomes" id="UP000835052">
    <property type="component" value="Unassembled WGS sequence"/>
</dbReference>
<dbReference type="SUPFAM" id="SSF53474">
    <property type="entry name" value="alpha/beta-Hydrolases"/>
    <property type="match status" value="1"/>
</dbReference>
<protein>
    <submittedName>
        <fullName evidence="2">Uncharacterized protein</fullName>
    </submittedName>
</protein>
<keyword evidence="3" id="KW-1185">Reference proteome</keyword>
<gene>
    <name evidence="2" type="ORF">CAUJ_LOCUS9923</name>
</gene>
<dbReference type="PANTHER" id="PTHR32015:SF12">
    <property type="entry name" value="LIPASE RELATED"/>
    <property type="match status" value="1"/>
</dbReference>
<dbReference type="Gene3D" id="3.40.50.1820">
    <property type="entry name" value="alpha/beta hydrolase"/>
    <property type="match status" value="1"/>
</dbReference>
<feature type="compositionally biased region" description="Polar residues" evidence="1">
    <location>
        <begin position="599"/>
        <end position="614"/>
    </location>
</feature>
<reference evidence="2" key="1">
    <citation type="submission" date="2020-10" db="EMBL/GenBank/DDBJ databases">
        <authorList>
            <person name="Kikuchi T."/>
        </authorList>
    </citation>
    <scope>NUCLEOTIDE SEQUENCE</scope>
    <source>
        <strain evidence="2">NKZ352</strain>
    </source>
</reference>
<proteinExistence type="predicted"/>
<feature type="compositionally biased region" description="Polar residues" evidence="1">
    <location>
        <begin position="269"/>
        <end position="280"/>
    </location>
</feature>